<dbReference type="Gene3D" id="1.20.1280.50">
    <property type="match status" value="1"/>
</dbReference>
<dbReference type="InterPro" id="IPR001810">
    <property type="entry name" value="F-box_dom"/>
</dbReference>
<evidence type="ECO:0000256" key="1">
    <source>
        <dbReference type="SAM" id="MobiDB-lite"/>
    </source>
</evidence>
<evidence type="ECO:0000313" key="4">
    <source>
        <dbReference type="Proteomes" id="UP000275078"/>
    </source>
</evidence>
<evidence type="ECO:0000259" key="2">
    <source>
        <dbReference type="Pfam" id="PF12937"/>
    </source>
</evidence>
<dbReference type="Proteomes" id="UP000275078">
    <property type="component" value="Unassembled WGS sequence"/>
</dbReference>
<feature type="compositionally biased region" description="Polar residues" evidence="1">
    <location>
        <begin position="8"/>
        <end position="39"/>
    </location>
</feature>
<organism evidence="3 4">
    <name type="scientific">Ascobolus immersus RN42</name>
    <dbReference type="NCBI Taxonomy" id="1160509"/>
    <lineage>
        <taxon>Eukaryota</taxon>
        <taxon>Fungi</taxon>
        <taxon>Dikarya</taxon>
        <taxon>Ascomycota</taxon>
        <taxon>Pezizomycotina</taxon>
        <taxon>Pezizomycetes</taxon>
        <taxon>Pezizales</taxon>
        <taxon>Ascobolaceae</taxon>
        <taxon>Ascobolus</taxon>
    </lineage>
</organism>
<keyword evidence="4" id="KW-1185">Reference proteome</keyword>
<feature type="region of interest" description="Disordered" evidence="1">
    <location>
        <begin position="1"/>
        <end position="39"/>
    </location>
</feature>
<evidence type="ECO:0000313" key="3">
    <source>
        <dbReference type="EMBL" id="RPA71542.1"/>
    </source>
</evidence>
<gene>
    <name evidence="3" type="ORF">BJ508DRAFT_315510</name>
</gene>
<dbReference type="InterPro" id="IPR036047">
    <property type="entry name" value="F-box-like_dom_sf"/>
</dbReference>
<dbReference type="AlphaFoldDB" id="A0A3N4HAG9"/>
<dbReference type="EMBL" id="ML119919">
    <property type="protein sequence ID" value="RPA71542.1"/>
    <property type="molecule type" value="Genomic_DNA"/>
</dbReference>
<sequence>MCSLVPSKKNSSARPTNPIFQQRNRSGNSSAPNGKLRGSQSLQIDRSTMATKSGFISFLPKELCHMVLSYLSNEDLLICFRVSQAWKTHFMAYCVSVRLPQLDISTRNTIKAKHCCEADLVRAFYLQVHFVYLQNATQTDSALIFLFAASTNDSLVVLSRRSKPDNHSPGPVCLVGDPAYFALDLRTGNVRWRTNFRDNGLAGEIKVQGTGRTYVQQDGAAICTTKSESIELQNVPRDVAEQYGMVYLATDRLGGRFPEFQNVLTGLITWGRKPVCPDGSVRILLPSEALHFSKRSFAVVRGPTAPNAPVAGLEIFLYDLKTSETVVRTIIPMKRPEWLAAICKLDNFTMESVQCHENTDMESIRIQYSLFPSVYQHINPQVQLLSPLTPAVWSADVVLSTGTNRNPQINFIPVSLELYPPVLGPETPAVDARVHFYNQLLEPWRRVLILCCQYELPVQSDYEAPIRTFQRTVQQYAPLQALTKVEAREYGTEWPVLKLGVVSEYQWEEHEELLSRFLGQGPGTMASLKASLYELTRDFIVFRNRIWRF</sequence>
<accession>A0A3N4HAG9</accession>
<feature type="domain" description="F-box" evidence="2">
    <location>
        <begin position="57"/>
        <end position="88"/>
    </location>
</feature>
<name>A0A3N4HAG9_ASCIM</name>
<reference evidence="3 4" key="1">
    <citation type="journal article" date="2018" name="Nat. Ecol. Evol.">
        <title>Pezizomycetes genomes reveal the molecular basis of ectomycorrhizal truffle lifestyle.</title>
        <authorList>
            <person name="Murat C."/>
            <person name="Payen T."/>
            <person name="Noel B."/>
            <person name="Kuo A."/>
            <person name="Morin E."/>
            <person name="Chen J."/>
            <person name="Kohler A."/>
            <person name="Krizsan K."/>
            <person name="Balestrini R."/>
            <person name="Da Silva C."/>
            <person name="Montanini B."/>
            <person name="Hainaut M."/>
            <person name="Levati E."/>
            <person name="Barry K.W."/>
            <person name="Belfiori B."/>
            <person name="Cichocki N."/>
            <person name="Clum A."/>
            <person name="Dockter R.B."/>
            <person name="Fauchery L."/>
            <person name="Guy J."/>
            <person name="Iotti M."/>
            <person name="Le Tacon F."/>
            <person name="Lindquist E.A."/>
            <person name="Lipzen A."/>
            <person name="Malagnac F."/>
            <person name="Mello A."/>
            <person name="Molinier V."/>
            <person name="Miyauchi S."/>
            <person name="Poulain J."/>
            <person name="Riccioni C."/>
            <person name="Rubini A."/>
            <person name="Sitrit Y."/>
            <person name="Splivallo R."/>
            <person name="Traeger S."/>
            <person name="Wang M."/>
            <person name="Zifcakova L."/>
            <person name="Wipf D."/>
            <person name="Zambonelli A."/>
            <person name="Paolocci F."/>
            <person name="Nowrousian M."/>
            <person name="Ottonello S."/>
            <person name="Baldrian P."/>
            <person name="Spatafora J.W."/>
            <person name="Henrissat B."/>
            <person name="Nagy L.G."/>
            <person name="Aury J.M."/>
            <person name="Wincker P."/>
            <person name="Grigoriev I.V."/>
            <person name="Bonfante P."/>
            <person name="Martin F.M."/>
        </authorList>
    </citation>
    <scope>NUCLEOTIDE SEQUENCE [LARGE SCALE GENOMIC DNA]</scope>
    <source>
        <strain evidence="3 4">RN42</strain>
    </source>
</reference>
<protein>
    <recommendedName>
        <fullName evidence="2">F-box domain-containing protein</fullName>
    </recommendedName>
</protein>
<dbReference type="Pfam" id="PF12937">
    <property type="entry name" value="F-box-like"/>
    <property type="match status" value="1"/>
</dbReference>
<proteinExistence type="predicted"/>
<dbReference type="SUPFAM" id="SSF81383">
    <property type="entry name" value="F-box domain"/>
    <property type="match status" value="1"/>
</dbReference>